<keyword evidence="2 7" id="KW-0813">Transport</keyword>
<dbReference type="SUPFAM" id="SSF161098">
    <property type="entry name" value="MetI-like"/>
    <property type="match status" value="1"/>
</dbReference>
<keyword evidence="10" id="KW-1185">Reference proteome</keyword>
<feature type="transmembrane region" description="Helical" evidence="7">
    <location>
        <begin position="230"/>
        <end position="255"/>
    </location>
</feature>
<dbReference type="RefSeq" id="WP_188968647.1">
    <property type="nucleotide sequence ID" value="NZ_BMKW01000008.1"/>
</dbReference>
<protein>
    <submittedName>
        <fullName evidence="9">Glutathione ABC transporter permease</fullName>
    </submittedName>
</protein>
<keyword evidence="5 7" id="KW-1133">Transmembrane helix</keyword>
<dbReference type="Gene3D" id="1.10.3720.10">
    <property type="entry name" value="MetI-like"/>
    <property type="match status" value="1"/>
</dbReference>
<evidence type="ECO:0000256" key="7">
    <source>
        <dbReference type="RuleBase" id="RU363032"/>
    </source>
</evidence>
<dbReference type="Proteomes" id="UP000661507">
    <property type="component" value="Unassembled WGS sequence"/>
</dbReference>
<comment type="subcellular location">
    <subcellularLocation>
        <location evidence="1 7">Cell membrane</location>
        <topology evidence="1 7">Multi-pass membrane protein</topology>
    </subcellularLocation>
</comment>
<evidence type="ECO:0000313" key="9">
    <source>
        <dbReference type="EMBL" id="GGJ23703.1"/>
    </source>
</evidence>
<evidence type="ECO:0000313" key="10">
    <source>
        <dbReference type="Proteomes" id="UP000661507"/>
    </source>
</evidence>
<accession>A0A917KQZ2</accession>
<feature type="transmembrane region" description="Helical" evidence="7">
    <location>
        <begin position="9"/>
        <end position="29"/>
    </location>
</feature>
<keyword evidence="3" id="KW-1003">Cell membrane</keyword>
<feature type="transmembrane region" description="Helical" evidence="7">
    <location>
        <begin position="172"/>
        <end position="190"/>
    </location>
</feature>
<comment type="caution">
    <text evidence="9">The sequence shown here is derived from an EMBL/GenBank/DDBJ whole genome shotgun (WGS) entry which is preliminary data.</text>
</comment>
<name>A0A917KQZ2_9PROT</name>
<feature type="transmembrane region" description="Helical" evidence="7">
    <location>
        <begin position="275"/>
        <end position="298"/>
    </location>
</feature>
<keyword evidence="4 7" id="KW-0812">Transmembrane</keyword>
<organism evidence="9 10">
    <name type="scientific">Neoroseomonas lacus</name>
    <dbReference type="NCBI Taxonomy" id="287609"/>
    <lineage>
        <taxon>Bacteria</taxon>
        <taxon>Pseudomonadati</taxon>
        <taxon>Pseudomonadota</taxon>
        <taxon>Alphaproteobacteria</taxon>
        <taxon>Acetobacterales</taxon>
        <taxon>Acetobacteraceae</taxon>
        <taxon>Neoroseomonas</taxon>
    </lineage>
</organism>
<feature type="transmembrane region" description="Helical" evidence="7">
    <location>
        <begin position="100"/>
        <end position="122"/>
    </location>
</feature>
<dbReference type="InterPro" id="IPR045621">
    <property type="entry name" value="BPD_transp_1_N"/>
</dbReference>
<keyword evidence="6 7" id="KW-0472">Membrane</keyword>
<dbReference type="PROSITE" id="PS50928">
    <property type="entry name" value="ABC_TM1"/>
    <property type="match status" value="1"/>
</dbReference>
<dbReference type="CDD" id="cd06261">
    <property type="entry name" value="TM_PBP2"/>
    <property type="match status" value="1"/>
</dbReference>
<dbReference type="Pfam" id="PF00528">
    <property type="entry name" value="BPD_transp_1"/>
    <property type="match status" value="1"/>
</dbReference>
<dbReference type="InterPro" id="IPR035906">
    <property type="entry name" value="MetI-like_sf"/>
</dbReference>
<feature type="domain" description="ABC transmembrane type-1" evidence="8">
    <location>
        <begin position="94"/>
        <end position="295"/>
    </location>
</feature>
<dbReference type="PANTHER" id="PTHR43163">
    <property type="entry name" value="DIPEPTIDE TRANSPORT SYSTEM PERMEASE PROTEIN DPPB-RELATED"/>
    <property type="match status" value="1"/>
</dbReference>
<evidence type="ECO:0000256" key="2">
    <source>
        <dbReference type="ARBA" id="ARBA00022448"/>
    </source>
</evidence>
<dbReference type="GO" id="GO:0005886">
    <property type="term" value="C:plasma membrane"/>
    <property type="evidence" value="ECO:0007669"/>
    <property type="project" value="UniProtKB-SubCell"/>
</dbReference>
<evidence type="ECO:0000256" key="3">
    <source>
        <dbReference type="ARBA" id="ARBA00022475"/>
    </source>
</evidence>
<dbReference type="PANTHER" id="PTHR43163:SF6">
    <property type="entry name" value="DIPEPTIDE TRANSPORT SYSTEM PERMEASE PROTEIN DPPB-RELATED"/>
    <property type="match status" value="1"/>
</dbReference>
<evidence type="ECO:0000256" key="5">
    <source>
        <dbReference type="ARBA" id="ARBA00022989"/>
    </source>
</evidence>
<comment type="similarity">
    <text evidence="7">Belongs to the binding-protein-dependent transport system permease family.</text>
</comment>
<dbReference type="AlphaFoldDB" id="A0A917KQZ2"/>
<feature type="transmembrane region" description="Helical" evidence="7">
    <location>
        <begin position="143"/>
        <end position="160"/>
    </location>
</feature>
<dbReference type="EMBL" id="BMKW01000008">
    <property type="protein sequence ID" value="GGJ23703.1"/>
    <property type="molecule type" value="Genomic_DNA"/>
</dbReference>
<proteinExistence type="inferred from homology"/>
<dbReference type="GO" id="GO:0055085">
    <property type="term" value="P:transmembrane transport"/>
    <property type="evidence" value="ECO:0007669"/>
    <property type="project" value="InterPro"/>
</dbReference>
<gene>
    <name evidence="9" type="ORF">GCM10011320_33780</name>
</gene>
<evidence type="ECO:0000256" key="6">
    <source>
        <dbReference type="ARBA" id="ARBA00023136"/>
    </source>
</evidence>
<evidence type="ECO:0000256" key="4">
    <source>
        <dbReference type="ARBA" id="ARBA00022692"/>
    </source>
</evidence>
<reference evidence="9" key="2">
    <citation type="submission" date="2020-09" db="EMBL/GenBank/DDBJ databases">
        <authorList>
            <person name="Sun Q."/>
            <person name="Zhou Y."/>
        </authorList>
    </citation>
    <scope>NUCLEOTIDE SEQUENCE</scope>
    <source>
        <strain evidence="9">CGMCC 1.3617</strain>
    </source>
</reference>
<sequence length="305" mass="32886">MLAYAARRLMLLPISLFLVALVTFVVLRLTGNPVDIFLDVTSTPEQVAALTEKLHLDEPIPIQFLIFLRDLAQGDFGLSLQFNEPALSTVFQRLGGTLQLAGTGLLLAIVLGVILGLVCAVWRDRLADLAISSVAVAGQSMPSFWLGILLIQLFALKLGWLPTSGAGGWRHMILPAVTLATFLLPNIVLITRASVLEMSGEQFVIAARAKGLSRLRVLLTHVLPVSLNPLLSFLGIQIGTLMGGSIITETIFAWPGVGRLMLTSISNRDVPVVEAGVLVIAVGIVLTNLAVDLLQMLIDPRIRRH</sequence>
<dbReference type="InterPro" id="IPR000515">
    <property type="entry name" value="MetI-like"/>
</dbReference>
<reference evidence="9" key="1">
    <citation type="journal article" date="2014" name="Int. J. Syst. Evol. Microbiol.">
        <title>Complete genome sequence of Corynebacterium casei LMG S-19264T (=DSM 44701T), isolated from a smear-ripened cheese.</title>
        <authorList>
            <consortium name="US DOE Joint Genome Institute (JGI-PGF)"/>
            <person name="Walter F."/>
            <person name="Albersmeier A."/>
            <person name="Kalinowski J."/>
            <person name="Ruckert C."/>
        </authorList>
    </citation>
    <scope>NUCLEOTIDE SEQUENCE</scope>
    <source>
        <strain evidence="9">CGMCC 1.3617</strain>
    </source>
</reference>
<evidence type="ECO:0000256" key="1">
    <source>
        <dbReference type="ARBA" id="ARBA00004651"/>
    </source>
</evidence>
<evidence type="ECO:0000259" key="8">
    <source>
        <dbReference type="PROSITE" id="PS50928"/>
    </source>
</evidence>
<dbReference type="Pfam" id="PF19300">
    <property type="entry name" value="BPD_transp_1_N"/>
    <property type="match status" value="1"/>
</dbReference>